<protein>
    <submittedName>
        <fullName evidence="1">Uncharacterized protein</fullName>
    </submittedName>
</protein>
<evidence type="ECO:0000313" key="2">
    <source>
        <dbReference type="Proteomes" id="UP000053097"/>
    </source>
</evidence>
<evidence type="ECO:0000313" key="1">
    <source>
        <dbReference type="EMBL" id="EZA49801.1"/>
    </source>
</evidence>
<sequence length="80" mass="9448">MISDVRITLVHRIRERFREFRRENARLVSLRVKHTELSRATATVTARFTVSLGYRESPWRKIAAEGGRRRIEPTIARITE</sequence>
<dbReference type="Proteomes" id="UP000053097">
    <property type="component" value="Unassembled WGS sequence"/>
</dbReference>
<keyword evidence="2" id="KW-1185">Reference proteome</keyword>
<proteinExistence type="predicted"/>
<reference evidence="1 2" key="1">
    <citation type="journal article" date="2014" name="Curr. Biol.">
        <title>The genome of the clonal raider ant Cerapachys biroi.</title>
        <authorList>
            <person name="Oxley P.R."/>
            <person name="Ji L."/>
            <person name="Fetter-Pruneda I."/>
            <person name="McKenzie S.K."/>
            <person name="Li C."/>
            <person name="Hu H."/>
            <person name="Zhang G."/>
            <person name="Kronauer D.J."/>
        </authorList>
    </citation>
    <scope>NUCLEOTIDE SEQUENCE [LARGE SCALE GENOMIC DNA]</scope>
</reference>
<organism evidence="1 2">
    <name type="scientific">Ooceraea biroi</name>
    <name type="common">Clonal raider ant</name>
    <name type="synonym">Cerapachys biroi</name>
    <dbReference type="NCBI Taxonomy" id="2015173"/>
    <lineage>
        <taxon>Eukaryota</taxon>
        <taxon>Metazoa</taxon>
        <taxon>Ecdysozoa</taxon>
        <taxon>Arthropoda</taxon>
        <taxon>Hexapoda</taxon>
        <taxon>Insecta</taxon>
        <taxon>Pterygota</taxon>
        <taxon>Neoptera</taxon>
        <taxon>Endopterygota</taxon>
        <taxon>Hymenoptera</taxon>
        <taxon>Apocrita</taxon>
        <taxon>Aculeata</taxon>
        <taxon>Formicoidea</taxon>
        <taxon>Formicidae</taxon>
        <taxon>Dorylinae</taxon>
        <taxon>Ooceraea</taxon>
    </lineage>
</organism>
<dbReference type="AlphaFoldDB" id="A0A026W2H9"/>
<gene>
    <name evidence="1" type="ORF">X777_11674</name>
</gene>
<dbReference type="EMBL" id="KK107499">
    <property type="protein sequence ID" value="EZA49801.1"/>
    <property type="molecule type" value="Genomic_DNA"/>
</dbReference>
<accession>A0A026W2H9</accession>
<name>A0A026W2H9_OOCBI</name>